<evidence type="ECO:0000313" key="1">
    <source>
        <dbReference type="EMBL" id="KAK7485589.1"/>
    </source>
</evidence>
<evidence type="ECO:0000313" key="2">
    <source>
        <dbReference type="Proteomes" id="UP001519460"/>
    </source>
</evidence>
<keyword evidence="2" id="KW-1185">Reference proteome</keyword>
<sequence length="89" mass="10099">MLDYLCMNSLHLAREPLPFLRLAQITVVPEARVVRDYAGNNYGRSAEGMGWFVSISHDSYGIVCRTFVGARLKLVLITLAPEAHWFEIM</sequence>
<proteinExistence type="predicted"/>
<accession>A0ABD0KEQ4</accession>
<reference evidence="1 2" key="1">
    <citation type="journal article" date="2023" name="Sci. Data">
        <title>Genome assembly of the Korean intertidal mud-creeper Batillaria attramentaria.</title>
        <authorList>
            <person name="Patra A.K."/>
            <person name="Ho P.T."/>
            <person name="Jun S."/>
            <person name="Lee S.J."/>
            <person name="Kim Y."/>
            <person name="Won Y.J."/>
        </authorList>
    </citation>
    <scope>NUCLEOTIDE SEQUENCE [LARGE SCALE GENOMIC DNA]</scope>
    <source>
        <strain evidence="1">Wonlab-2016</strain>
    </source>
</reference>
<dbReference type="Proteomes" id="UP001519460">
    <property type="component" value="Unassembled WGS sequence"/>
</dbReference>
<protein>
    <submittedName>
        <fullName evidence="1">Uncharacterized protein</fullName>
    </submittedName>
</protein>
<dbReference type="AlphaFoldDB" id="A0ABD0KEQ4"/>
<name>A0ABD0KEQ4_9CAEN</name>
<dbReference type="EMBL" id="JACVVK020000192">
    <property type="protein sequence ID" value="KAK7485589.1"/>
    <property type="molecule type" value="Genomic_DNA"/>
</dbReference>
<gene>
    <name evidence="1" type="ORF">BaRGS_00023164</name>
</gene>
<comment type="caution">
    <text evidence="1">The sequence shown here is derived from an EMBL/GenBank/DDBJ whole genome shotgun (WGS) entry which is preliminary data.</text>
</comment>
<organism evidence="1 2">
    <name type="scientific">Batillaria attramentaria</name>
    <dbReference type="NCBI Taxonomy" id="370345"/>
    <lineage>
        <taxon>Eukaryota</taxon>
        <taxon>Metazoa</taxon>
        <taxon>Spiralia</taxon>
        <taxon>Lophotrochozoa</taxon>
        <taxon>Mollusca</taxon>
        <taxon>Gastropoda</taxon>
        <taxon>Caenogastropoda</taxon>
        <taxon>Sorbeoconcha</taxon>
        <taxon>Cerithioidea</taxon>
        <taxon>Batillariidae</taxon>
        <taxon>Batillaria</taxon>
    </lineage>
</organism>